<evidence type="ECO:0000256" key="1">
    <source>
        <dbReference type="SAM" id="MobiDB-lite"/>
    </source>
</evidence>
<reference evidence="3 4" key="1">
    <citation type="submission" date="2024-02" db="EMBL/GenBank/DDBJ databases">
        <authorList>
            <person name="Chen Y."/>
            <person name="Shah S."/>
            <person name="Dougan E. K."/>
            <person name="Thang M."/>
            <person name="Chan C."/>
        </authorList>
    </citation>
    <scope>NUCLEOTIDE SEQUENCE [LARGE SCALE GENOMIC DNA]</scope>
</reference>
<feature type="compositionally biased region" description="Polar residues" evidence="1">
    <location>
        <begin position="39"/>
        <end position="51"/>
    </location>
</feature>
<gene>
    <name evidence="3" type="ORF">SCF082_LOCUS51735</name>
</gene>
<comment type="caution">
    <text evidence="3">The sequence shown here is derived from an EMBL/GenBank/DDBJ whole genome shotgun (WGS) entry which is preliminary data.</text>
</comment>
<evidence type="ECO:0000313" key="4">
    <source>
        <dbReference type="Proteomes" id="UP001642464"/>
    </source>
</evidence>
<organism evidence="3 4">
    <name type="scientific">Durusdinium trenchii</name>
    <dbReference type="NCBI Taxonomy" id="1381693"/>
    <lineage>
        <taxon>Eukaryota</taxon>
        <taxon>Sar</taxon>
        <taxon>Alveolata</taxon>
        <taxon>Dinophyceae</taxon>
        <taxon>Suessiales</taxon>
        <taxon>Symbiodiniaceae</taxon>
        <taxon>Durusdinium</taxon>
    </lineage>
</organism>
<feature type="region of interest" description="Disordered" evidence="1">
    <location>
        <begin position="25"/>
        <end position="60"/>
    </location>
</feature>
<dbReference type="Proteomes" id="UP001642464">
    <property type="component" value="Unassembled WGS sequence"/>
</dbReference>
<dbReference type="InterPro" id="IPR057456">
    <property type="entry name" value="Znf_C17orf113"/>
</dbReference>
<sequence length="984" mass="109670">MLMTAFSCLRTGAGSGAKPKIATTAVGSKEATKPKKSSVIKSGSCLKSSSCPKAATSKPSQEYEISEKARKVWLNNHVSWQKTMSWLVSDDGKDGLFEIKCAVCAASKQSNEFAKGVRSIPLLGNLRRHDKSYQHKDAMAKCGLGNEPDLKAPDAKSFHQCLTALSTNPKLSFRASGHRSHEVKLRECLSSAMFHRDKTFLAGAASIALHQDVKQHVLFIRFKACRMDLEVHSGLLGAASLGTSSGATALVDTVSKILDSFCGEDTALLQHIRHHVELLNADAASDEQLSLRLLCQRLLPNVLARTRDRTHAARRILSRPWQADVVISKALETNIHGGQSMVSLIQNSPHFQEVFKGYCQKIEANPVCCERIKNLSCRKHRFDSLQRPLSRLCLCFDAIVSTAIWITIHRKGQSQAEAAATFLDGLDHESLLLLAACADCSDEAMTLIRFLDSEEHDLAHVQLECQSMLSRLHWLIIERNLQRCGYTHHMAEQLKRARGFLVRGKPKSIGGLSNPAPLLDKVFQRMAGWLHLATQTVHSEFPSFELLSSFMMFDVQAPESEVNAQGLLDEFLNLQPIAHQIWIANKNVTSFHAWREAIRRTQTRKPMRDRFPIQNLLPVLRRHGAFNGATTSGVEQSLSKFQADVPADRTLSVHWLQEHKLISDLGCYDKEALCAQAREEWTKRFAAPRKFAEQPRLHKGLPMSKRKQEQSQTAFVKRRIMDSSAAAAGEVLQEPEIQAEMQFQTAKQVGNRLHEYLAGALVEGDVPPEMVQVARQVQEHWGQLDKAREAKARAMTRAMVPHWSFDDRAFIFLEHGKVEDFKGMNVTGLRSAAEVFVAKDPSAPTLSTKWIAALQGGVVADSAWVLSRGQRGVGFAYEAAIRTQRQVYISDKFSAANVVLTRALRSAISLRKSKWKLLPSWRAFAEASEKTRGAHVHHKRPKAVIALADAKVVAQLSQDNVMSRDHFLEFVTHVSCLKRGMCGI</sequence>
<accession>A0ABP0SGF9</accession>
<evidence type="ECO:0000313" key="3">
    <source>
        <dbReference type="EMBL" id="CAK9111459.1"/>
    </source>
</evidence>
<name>A0ABP0SGF9_9DINO</name>
<feature type="domain" description="C17orf113 probable zinc finger" evidence="2">
    <location>
        <begin position="85"/>
        <end position="140"/>
    </location>
</feature>
<evidence type="ECO:0000259" key="2">
    <source>
        <dbReference type="Pfam" id="PF25431"/>
    </source>
</evidence>
<keyword evidence="4" id="KW-1185">Reference proteome</keyword>
<proteinExistence type="predicted"/>
<protein>
    <recommendedName>
        <fullName evidence="2">C17orf113 probable zinc finger domain-containing protein</fullName>
    </recommendedName>
</protein>
<dbReference type="EMBL" id="CAXAMM010043731">
    <property type="protein sequence ID" value="CAK9111459.1"/>
    <property type="molecule type" value="Genomic_DNA"/>
</dbReference>
<dbReference type="Pfam" id="PF25431">
    <property type="entry name" value="zf-C17orf113"/>
    <property type="match status" value="1"/>
</dbReference>